<evidence type="ECO:0000313" key="2">
    <source>
        <dbReference type="Proteomes" id="UP001165044"/>
    </source>
</evidence>
<sequence>MTQPQPGQFLKRRRRFGRGVDLLPHHGDLNGVTSLVDVTYLDPWAHPESVKVIWHLEEGTGAEVISSLTLPNPIEGRADHPADLEAMVDACQWTTLDRMPCWSPDPLERAQHAPHSTWSDKEDTDQIRQGVCRHRGQL</sequence>
<comment type="caution">
    <text evidence="1">The sequence shown here is derived from an EMBL/GenBank/DDBJ whole genome shotgun (WGS) entry which is preliminary data.</text>
</comment>
<proteinExistence type="predicted"/>
<name>A0ABQ5PUD2_9BACT</name>
<keyword evidence="2" id="KW-1185">Reference proteome</keyword>
<evidence type="ECO:0000313" key="1">
    <source>
        <dbReference type="EMBL" id="GLH65972.1"/>
    </source>
</evidence>
<dbReference type="EMBL" id="BSDC01000001">
    <property type="protein sequence ID" value="GLH65972.1"/>
    <property type="molecule type" value="Genomic_DNA"/>
</dbReference>
<gene>
    <name evidence="1" type="ORF">GETHED_03360</name>
</gene>
<dbReference type="Proteomes" id="UP001165044">
    <property type="component" value="Unassembled WGS sequence"/>
</dbReference>
<reference evidence="1" key="1">
    <citation type="journal article" date="2023" name="Antonie Van Leeuwenhoek">
        <title>Mesoterricola silvestris gen. nov., sp. nov., Mesoterricola sediminis sp. nov., Geothrix oryzae sp. nov., Geothrix edaphica sp. nov., Geothrix rubra sp. nov., and Geothrix limicola sp. nov., six novel members of Acidobacteriota isolated from soils.</title>
        <authorList>
            <person name="Itoh H."/>
            <person name="Sugisawa Y."/>
            <person name="Mise K."/>
            <person name="Xu Z."/>
            <person name="Kuniyasu M."/>
            <person name="Ushijima N."/>
            <person name="Kawano K."/>
            <person name="Kobayashi E."/>
            <person name="Shiratori Y."/>
            <person name="Masuda Y."/>
            <person name="Senoo K."/>
        </authorList>
    </citation>
    <scope>NUCLEOTIDE SEQUENCE</scope>
    <source>
        <strain evidence="1">Red802</strain>
    </source>
</reference>
<organism evidence="1 2">
    <name type="scientific">Geothrix edaphica</name>
    <dbReference type="NCBI Taxonomy" id="2927976"/>
    <lineage>
        <taxon>Bacteria</taxon>
        <taxon>Pseudomonadati</taxon>
        <taxon>Acidobacteriota</taxon>
        <taxon>Holophagae</taxon>
        <taxon>Holophagales</taxon>
        <taxon>Holophagaceae</taxon>
        <taxon>Geothrix</taxon>
    </lineage>
</organism>
<protein>
    <submittedName>
        <fullName evidence="1">Uncharacterized protein</fullName>
    </submittedName>
</protein>
<accession>A0ABQ5PUD2</accession>